<evidence type="ECO:0000313" key="4">
    <source>
        <dbReference type="Proteomes" id="UP000831485"/>
    </source>
</evidence>
<reference evidence="2" key="3">
    <citation type="submission" date="2022-04" db="EMBL/GenBank/DDBJ databases">
        <authorList>
            <person name="Liu G."/>
        </authorList>
    </citation>
    <scope>NUCLEOTIDE SEQUENCE</scope>
    <source>
        <strain evidence="2">RG22</strain>
    </source>
</reference>
<dbReference type="Pfam" id="PF05930">
    <property type="entry name" value="Phage_AlpA"/>
    <property type="match status" value="1"/>
</dbReference>
<dbReference type="InterPro" id="IPR010260">
    <property type="entry name" value="AlpA"/>
</dbReference>
<keyword evidence="4" id="KW-1185">Reference proteome</keyword>
<evidence type="ECO:0000313" key="1">
    <source>
        <dbReference type="EMBL" id="GFO63959.1"/>
    </source>
</evidence>
<organism evidence="1 3">
    <name type="scientific">Geomonas paludis</name>
    <dbReference type="NCBI Taxonomy" id="2740185"/>
    <lineage>
        <taxon>Bacteria</taxon>
        <taxon>Pseudomonadati</taxon>
        <taxon>Thermodesulfobacteriota</taxon>
        <taxon>Desulfuromonadia</taxon>
        <taxon>Geobacterales</taxon>
        <taxon>Geobacteraceae</taxon>
        <taxon>Geomonas</taxon>
    </lineage>
</organism>
<dbReference type="Proteomes" id="UP000568888">
    <property type="component" value="Unassembled WGS sequence"/>
</dbReference>
<dbReference type="EMBL" id="BLXY01000002">
    <property type="protein sequence ID" value="GFO63959.1"/>
    <property type="molecule type" value="Genomic_DNA"/>
</dbReference>
<dbReference type="AlphaFoldDB" id="A0A6V8MXK7"/>
<dbReference type="Gene3D" id="1.10.238.160">
    <property type="match status" value="1"/>
</dbReference>
<sequence length="65" mass="7442">MGGEIPEYGLLRLSKVLQLIPVSKTTWWAGVRSGRFPKPVKLGPHTTCWYWQDIQPLIEKPPPRS</sequence>
<dbReference type="RefSeq" id="WP_183346775.1">
    <property type="nucleotide sequence ID" value="NZ_BLXY01000002.1"/>
</dbReference>
<evidence type="ECO:0000313" key="2">
    <source>
        <dbReference type="EMBL" id="UPU37472.1"/>
    </source>
</evidence>
<name>A0A6V8MXK7_9BACT</name>
<proteinExistence type="predicted"/>
<dbReference type="EMBL" id="CP096574">
    <property type="protein sequence ID" value="UPU37472.1"/>
    <property type="molecule type" value="Genomic_DNA"/>
</dbReference>
<dbReference type="Proteomes" id="UP000831485">
    <property type="component" value="Chromosome"/>
</dbReference>
<reference evidence="3" key="1">
    <citation type="submission" date="2020-06" db="EMBL/GenBank/DDBJ databases">
        <title>Draft genomic sequecing of Geomonas sp. Red736.</title>
        <authorList>
            <person name="Itoh H."/>
            <person name="Xu Z.X."/>
            <person name="Ushijima N."/>
            <person name="Masuda Y."/>
            <person name="Shiratori Y."/>
            <person name="Senoo K."/>
        </authorList>
    </citation>
    <scope>NUCLEOTIDE SEQUENCE [LARGE SCALE GENOMIC DNA]</scope>
    <source>
        <strain evidence="3">Red736</strain>
    </source>
</reference>
<accession>A0A6V8MXK7</accession>
<gene>
    <name evidence="1" type="ORF">GMPD_18780</name>
    <name evidence="2" type="ORF">M1B72_07140</name>
</gene>
<protein>
    <submittedName>
        <fullName evidence="2">AlpA family phage regulatory protein</fullName>
    </submittedName>
</protein>
<reference evidence="1" key="2">
    <citation type="journal article" date="2021" name="Int. J. Syst. Evol. Microbiol.">
        <title>Geomonas silvestris sp. nov., Geomonas paludis sp. nov. and Geomonas limicola sp. nov., isolated from terrestrial environments, and emended description of the genus Geomonas.</title>
        <authorList>
            <person name="Itoh H."/>
            <person name="Xu Z."/>
            <person name="Masuda Y."/>
            <person name="Ushijima N."/>
            <person name="Hayakawa C."/>
            <person name="Shiratori Y."/>
            <person name="Senoo K."/>
        </authorList>
    </citation>
    <scope>NUCLEOTIDE SEQUENCE</scope>
    <source>
        <strain evidence="1">Red736</strain>
    </source>
</reference>
<evidence type="ECO:0000313" key="3">
    <source>
        <dbReference type="Proteomes" id="UP000568888"/>
    </source>
</evidence>